<name>A0A0S2DB49_LYSEN</name>
<evidence type="ECO:0000313" key="3">
    <source>
        <dbReference type="Proteomes" id="UP000061569"/>
    </source>
</evidence>
<feature type="compositionally biased region" description="Basic residues" evidence="1">
    <location>
        <begin position="116"/>
        <end position="126"/>
    </location>
</feature>
<protein>
    <submittedName>
        <fullName evidence="2">Uncharacterized protein</fullName>
    </submittedName>
</protein>
<dbReference type="EMBL" id="CP013140">
    <property type="protein sequence ID" value="ALN55767.1"/>
    <property type="molecule type" value="Genomic_DNA"/>
</dbReference>
<dbReference type="AlphaFoldDB" id="A0A0S2DB49"/>
<dbReference type="PATRIC" id="fig|69.6.peg.406"/>
<sequence length="141" mass="15041">MSSIAAGRVAPAAVCETPRRQMRASAPRRDPPPANGRRSRRSRSAALRDTGSPMRAASTPRTGRRPSGSIPERHDAHSGIALSPKRRPPSAFSLGAQPDGEAICPSDIRLSDGARRIRRGRARSTHSTRAASSNAMNTANR</sequence>
<dbReference type="KEGG" id="lez:GLE_0409"/>
<gene>
    <name evidence="2" type="ORF">GLE_0409</name>
</gene>
<reference evidence="2 3" key="1">
    <citation type="submission" date="2015-11" db="EMBL/GenBank/DDBJ databases">
        <title>Genome sequences of Lysobacter enzymogenes strain C3 and Lysobacter antibioticus ATCC 29479.</title>
        <authorList>
            <person name="Kobayashi D.Y."/>
        </authorList>
    </citation>
    <scope>NUCLEOTIDE SEQUENCE [LARGE SCALE GENOMIC DNA]</scope>
    <source>
        <strain evidence="2 3">C3</strain>
    </source>
</reference>
<dbReference type="STRING" id="69.GLE_0409"/>
<evidence type="ECO:0000256" key="1">
    <source>
        <dbReference type="SAM" id="MobiDB-lite"/>
    </source>
</evidence>
<evidence type="ECO:0000313" key="2">
    <source>
        <dbReference type="EMBL" id="ALN55767.1"/>
    </source>
</evidence>
<dbReference type="Proteomes" id="UP000061569">
    <property type="component" value="Chromosome"/>
</dbReference>
<accession>A0A0S2DB49</accession>
<feature type="region of interest" description="Disordered" evidence="1">
    <location>
        <begin position="1"/>
        <end position="141"/>
    </location>
</feature>
<organism evidence="2 3">
    <name type="scientific">Lysobacter enzymogenes</name>
    <dbReference type="NCBI Taxonomy" id="69"/>
    <lineage>
        <taxon>Bacteria</taxon>
        <taxon>Pseudomonadati</taxon>
        <taxon>Pseudomonadota</taxon>
        <taxon>Gammaproteobacteria</taxon>
        <taxon>Lysobacterales</taxon>
        <taxon>Lysobacteraceae</taxon>
        <taxon>Lysobacter</taxon>
    </lineage>
</organism>
<proteinExistence type="predicted"/>